<dbReference type="CDD" id="cd09272">
    <property type="entry name" value="RNase_HI_RT_Ty1"/>
    <property type="match status" value="1"/>
</dbReference>
<dbReference type="InterPro" id="IPR013103">
    <property type="entry name" value="RVT_2"/>
</dbReference>
<evidence type="ECO:0000259" key="1">
    <source>
        <dbReference type="Pfam" id="PF07727"/>
    </source>
</evidence>
<accession>A0A8J6CLX2</accession>
<name>A0A8J6CLX2_9ROSI</name>
<protein>
    <recommendedName>
        <fullName evidence="1">Reverse transcriptase Ty1/copia-type domain-containing protein</fullName>
    </recommendedName>
</protein>
<gene>
    <name evidence="2" type="ORF">CXB51_032633</name>
</gene>
<sequence length="500" mass="57297">MEEEITFTATLDKEQVPTSIAEALKDPKWRRAVEEEICALKKNATWTVTDLPQGKTVVRCKWIFPVKYNSNGSIQRYKARLVARGFTQTYGIDFTETFAPVAKLYTVRVLLSLVVNCDWQLHQLDVKNAFLNGKLEEEVYMKLPPGLKSVEGSNKVCKLNKSLYGLKQSPRAWFERFTKVILKNSYKQSLADHTLFIKVTSTNKKAILIVYVDDIILTGDDEEEISNLKKLLNIEFETKDLGKLRYFLGMEVARSKERPVINQRKYVLDLLKETGFLGCKPTDTPMEANLRFNKEDGSLEDREKFQRLVGKLIYLSLTRPNIAFPINVISQHMTNPTEKHMAAANRILNWAGDLTEKRSTSGYYTFVWGNLTTWRSKKQSVVSRSSAEAEFRALVLGICEGIWLLKLLKELDTNQEDHFEVLCDNQSAIQIAKNPVQHDRTKHVEIDRHFIADQVNKKTATLSYIPSEGQIADILTKALPKPIFNKFLFKLGLYNVYPPS</sequence>
<evidence type="ECO:0000313" key="2">
    <source>
        <dbReference type="EMBL" id="KAG8475656.1"/>
    </source>
</evidence>
<dbReference type="Pfam" id="PF07727">
    <property type="entry name" value="RVT_2"/>
    <property type="match status" value="1"/>
</dbReference>
<dbReference type="InterPro" id="IPR043502">
    <property type="entry name" value="DNA/RNA_pol_sf"/>
</dbReference>
<evidence type="ECO:0000313" key="3">
    <source>
        <dbReference type="Proteomes" id="UP000701853"/>
    </source>
</evidence>
<keyword evidence="3" id="KW-1185">Reference proteome</keyword>
<dbReference type="AlphaFoldDB" id="A0A8J6CLX2"/>
<dbReference type="OrthoDB" id="996302at2759"/>
<feature type="domain" description="Reverse transcriptase Ty1/copia-type" evidence="1">
    <location>
        <begin position="43"/>
        <end position="287"/>
    </location>
</feature>
<dbReference type="PANTHER" id="PTHR11439:SF467">
    <property type="entry name" value="INTEGRASE CATALYTIC DOMAIN-CONTAINING PROTEIN"/>
    <property type="match status" value="1"/>
</dbReference>
<dbReference type="EMBL" id="JAHUZN010000012">
    <property type="protein sequence ID" value="KAG8475656.1"/>
    <property type="molecule type" value="Genomic_DNA"/>
</dbReference>
<dbReference type="SUPFAM" id="SSF56672">
    <property type="entry name" value="DNA/RNA polymerases"/>
    <property type="match status" value="1"/>
</dbReference>
<reference evidence="2 3" key="1">
    <citation type="journal article" date="2021" name="bioRxiv">
        <title>The Gossypium anomalum genome as a resource for cotton improvement and evolutionary analysis of hybrid incompatibility.</title>
        <authorList>
            <person name="Grover C.E."/>
            <person name="Yuan D."/>
            <person name="Arick M.A."/>
            <person name="Miller E.R."/>
            <person name="Hu G."/>
            <person name="Peterson D.G."/>
            <person name="Wendel J.F."/>
            <person name="Udall J.A."/>
        </authorList>
    </citation>
    <scope>NUCLEOTIDE SEQUENCE [LARGE SCALE GENOMIC DNA]</scope>
    <source>
        <strain evidence="2">JFW-Udall</strain>
        <tissue evidence="2">Leaf</tissue>
    </source>
</reference>
<comment type="caution">
    <text evidence="2">The sequence shown here is derived from an EMBL/GenBank/DDBJ whole genome shotgun (WGS) entry which is preliminary data.</text>
</comment>
<dbReference type="PANTHER" id="PTHR11439">
    <property type="entry name" value="GAG-POL-RELATED RETROTRANSPOSON"/>
    <property type="match status" value="1"/>
</dbReference>
<dbReference type="Proteomes" id="UP000701853">
    <property type="component" value="Chromosome 12"/>
</dbReference>
<organism evidence="2 3">
    <name type="scientific">Gossypium anomalum</name>
    <dbReference type="NCBI Taxonomy" id="47600"/>
    <lineage>
        <taxon>Eukaryota</taxon>
        <taxon>Viridiplantae</taxon>
        <taxon>Streptophyta</taxon>
        <taxon>Embryophyta</taxon>
        <taxon>Tracheophyta</taxon>
        <taxon>Spermatophyta</taxon>
        <taxon>Magnoliopsida</taxon>
        <taxon>eudicotyledons</taxon>
        <taxon>Gunneridae</taxon>
        <taxon>Pentapetalae</taxon>
        <taxon>rosids</taxon>
        <taxon>malvids</taxon>
        <taxon>Malvales</taxon>
        <taxon>Malvaceae</taxon>
        <taxon>Malvoideae</taxon>
        <taxon>Gossypium</taxon>
    </lineage>
</organism>
<proteinExistence type="predicted"/>